<gene>
    <name evidence="8" type="ORF">E0687_09930</name>
</gene>
<evidence type="ECO:0000256" key="1">
    <source>
        <dbReference type="ARBA" id="ARBA00008857"/>
    </source>
</evidence>
<evidence type="ECO:0000259" key="6">
    <source>
        <dbReference type="PROSITE" id="PS51898"/>
    </source>
</evidence>
<feature type="domain" description="Tyr recombinase" evidence="6">
    <location>
        <begin position="178"/>
        <end position="374"/>
    </location>
</feature>
<keyword evidence="2" id="KW-0229">DNA integration</keyword>
<dbReference type="InterPro" id="IPR002104">
    <property type="entry name" value="Integrase_catalytic"/>
</dbReference>
<evidence type="ECO:0000256" key="5">
    <source>
        <dbReference type="PROSITE-ProRule" id="PRU01248"/>
    </source>
</evidence>
<dbReference type="InterPro" id="IPR050808">
    <property type="entry name" value="Phage_Integrase"/>
</dbReference>
<dbReference type="EMBL" id="SJZF01000018">
    <property type="protein sequence ID" value="TFU25615.1"/>
    <property type="molecule type" value="Genomic_DNA"/>
</dbReference>
<comment type="caution">
    <text evidence="8">The sequence shown here is derived from an EMBL/GenBank/DDBJ whole genome shotgun (WGS) entry which is preliminary data.</text>
</comment>
<protein>
    <submittedName>
        <fullName evidence="8">Site-specific integrase</fullName>
    </submittedName>
</protein>
<dbReference type="PANTHER" id="PTHR30629">
    <property type="entry name" value="PROPHAGE INTEGRASE"/>
    <property type="match status" value="1"/>
</dbReference>
<sequence>MARKRPPGEGSIYQRKDGLWVGAITVGYTPRGNPRRKVVYGRTRQEVARKLAELQVLHHRGLLAEPAQITVRDWAEDWLKRKAAEVRPRTLESYRYHLAKAIPSLRDPTAHDRFGRMRLQSVQPLHVRRHLDGLRLTPHAMKNIRWLLHAVFEDAVRMELIHRNPVAPVKVKGPPRRSPGRTLEPDEARRLLAALDAHPSTLALALRLMLTCGLRRGEAMGLQWGDVDLERGVLHVRRAWIKVNGKGQLSEPKTPGSYRTVPIPPTTLERLRAYRATLEGLSEAEARGMWLFPGRDPSTPAHPDAPDHYLRRVLARLGLPAIRVHDLRHSYGSLLLANGAPVEVVADRMGHASPNITLGIYRHLLEEERRGWVLDIG</sequence>
<dbReference type="Proteomes" id="UP000297668">
    <property type="component" value="Unassembled WGS sequence"/>
</dbReference>
<evidence type="ECO:0000256" key="3">
    <source>
        <dbReference type="ARBA" id="ARBA00023125"/>
    </source>
</evidence>
<organism evidence="8 9">
    <name type="scientific">Thermus tengchongensis</name>
    <dbReference type="NCBI Taxonomy" id="1214928"/>
    <lineage>
        <taxon>Bacteria</taxon>
        <taxon>Thermotogati</taxon>
        <taxon>Deinococcota</taxon>
        <taxon>Deinococci</taxon>
        <taxon>Thermales</taxon>
        <taxon>Thermaceae</taxon>
        <taxon>Thermus</taxon>
    </lineage>
</organism>
<evidence type="ECO:0000313" key="8">
    <source>
        <dbReference type="EMBL" id="TFU25615.1"/>
    </source>
</evidence>
<dbReference type="GO" id="GO:0006310">
    <property type="term" value="P:DNA recombination"/>
    <property type="evidence" value="ECO:0007669"/>
    <property type="project" value="UniProtKB-KW"/>
</dbReference>
<evidence type="ECO:0000259" key="7">
    <source>
        <dbReference type="PROSITE" id="PS51900"/>
    </source>
</evidence>
<name>A0A4Y9F949_9DEIN</name>
<proteinExistence type="inferred from homology"/>
<keyword evidence="3 5" id="KW-0238">DNA-binding</keyword>
<dbReference type="CDD" id="cd01189">
    <property type="entry name" value="INT_ICEBs1_C_like"/>
    <property type="match status" value="1"/>
</dbReference>
<evidence type="ECO:0000256" key="2">
    <source>
        <dbReference type="ARBA" id="ARBA00022908"/>
    </source>
</evidence>
<dbReference type="PANTHER" id="PTHR30629:SF2">
    <property type="entry name" value="PROPHAGE INTEGRASE INTS-RELATED"/>
    <property type="match status" value="1"/>
</dbReference>
<dbReference type="InterPro" id="IPR013762">
    <property type="entry name" value="Integrase-like_cat_sf"/>
</dbReference>
<dbReference type="RefSeq" id="WP_135260712.1">
    <property type="nucleotide sequence ID" value="NZ_SJZF01000018.1"/>
</dbReference>
<dbReference type="Gene3D" id="1.10.443.10">
    <property type="entry name" value="Intergrase catalytic core"/>
    <property type="match status" value="1"/>
</dbReference>
<feature type="domain" description="Core-binding (CB)" evidence="7">
    <location>
        <begin position="69"/>
        <end position="156"/>
    </location>
</feature>
<dbReference type="SUPFAM" id="SSF56349">
    <property type="entry name" value="DNA breaking-rejoining enzymes"/>
    <property type="match status" value="1"/>
</dbReference>
<keyword evidence="4" id="KW-0233">DNA recombination</keyword>
<comment type="similarity">
    <text evidence="1">Belongs to the 'phage' integrase family.</text>
</comment>
<dbReference type="InterPro" id="IPR011010">
    <property type="entry name" value="DNA_brk_join_enz"/>
</dbReference>
<dbReference type="AlphaFoldDB" id="A0A4Y9F949"/>
<dbReference type="InterPro" id="IPR044068">
    <property type="entry name" value="CB"/>
</dbReference>
<reference evidence="8 9" key="1">
    <citation type="submission" date="2019-03" db="EMBL/GenBank/DDBJ databases">
        <title>Thermus tengchongensis species for the arsenic transformation mechanism.</title>
        <authorList>
            <person name="Yuan G.C."/>
        </authorList>
    </citation>
    <scope>NUCLEOTIDE SEQUENCE [LARGE SCALE GENOMIC DNA]</scope>
    <source>
        <strain evidence="8 9">15W</strain>
    </source>
</reference>
<dbReference type="InterPro" id="IPR010998">
    <property type="entry name" value="Integrase_recombinase_N"/>
</dbReference>
<dbReference type="GO" id="GO:0003677">
    <property type="term" value="F:DNA binding"/>
    <property type="evidence" value="ECO:0007669"/>
    <property type="project" value="UniProtKB-UniRule"/>
</dbReference>
<dbReference type="PROSITE" id="PS51900">
    <property type="entry name" value="CB"/>
    <property type="match status" value="1"/>
</dbReference>
<evidence type="ECO:0000313" key="9">
    <source>
        <dbReference type="Proteomes" id="UP000297668"/>
    </source>
</evidence>
<dbReference type="Pfam" id="PF00589">
    <property type="entry name" value="Phage_integrase"/>
    <property type="match status" value="1"/>
</dbReference>
<dbReference type="GO" id="GO:0015074">
    <property type="term" value="P:DNA integration"/>
    <property type="evidence" value="ECO:0007669"/>
    <property type="project" value="UniProtKB-KW"/>
</dbReference>
<dbReference type="PROSITE" id="PS51898">
    <property type="entry name" value="TYR_RECOMBINASE"/>
    <property type="match status" value="1"/>
</dbReference>
<dbReference type="Gene3D" id="1.10.150.130">
    <property type="match status" value="1"/>
</dbReference>
<evidence type="ECO:0000256" key="4">
    <source>
        <dbReference type="ARBA" id="ARBA00023172"/>
    </source>
</evidence>
<accession>A0A4Y9F949</accession>